<dbReference type="PRINTS" id="PR00838">
    <property type="entry name" value="V5ALLERGEN"/>
</dbReference>
<sequence>MNFGGSKGYFGNEINNMPPTEGGLERGGYEKGIGNEGERELGGEEQFRGGLNEEENRDLPNGGRFKRGLGGDGFNGGRFNGKEGEGRRGNGGIGSEGTGGGEFNRGGLEGGNQGRGFGGGQIGREFNRGGLEGGNFGGPRGQIPSVVVEIGTKNKLIEPVHALLATEQTFVEDRHNWRRSQLANGQSQNKTGMMPTGKNIWTMKYDASLEASAQAWTNQCTMTHSGSPNGENGCFLSNQETNVVNALSTCCDLWWAELVNNGAPSDLVLTSSNWYPTGHWSQMAWANTLKVGCGLAYCPNSPYKTHIFCQYSPPGNYMGQKIYEPGPVCSGCNVVNGQLQCQYGLCI</sequence>
<evidence type="ECO:0000313" key="4">
    <source>
        <dbReference type="WBParaSite" id="scaffold2345_cov179.g4703"/>
    </source>
</evidence>
<proteinExistence type="predicted"/>
<dbReference type="Pfam" id="PF00188">
    <property type="entry name" value="CAP"/>
    <property type="match status" value="1"/>
</dbReference>
<dbReference type="CDD" id="cd05380">
    <property type="entry name" value="CAP_euk"/>
    <property type="match status" value="1"/>
</dbReference>
<evidence type="ECO:0000313" key="3">
    <source>
        <dbReference type="Proteomes" id="UP000887561"/>
    </source>
</evidence>
<dbReference type="GO" id="GO:0005576">
    <property type="term" value="C:extracellular region"/>
    <property type="evidence" value="ECO:0007669"/>
    <property type="project" value="InterPro"/>
</dbReference>
<dbReference type="InterPro" id="IPR014044">
    <property type="entry name" value="CAP_dom"/>
</dbReference>
<feature type="compositionally biased region" description="Basic and acidic residues" evidence="1">
    <location>
        <begin position="36"/>
        <end position="47"/>
    </location>
</feature>
<feature type="domain" description="SCP" evidence="2">
    <location>
        <begin position="165"/>
        <end position="319"/>
    </location>
</feature>
<evidence type="ECO:0000256" key="1">
    <source>
        <dbReference type="SAM" id="MobiDB-lite"/>
    </source>
</evidence>
<name>A0A915LYN9_MELJA</name>
<dbReference type="PROSITE" id="PS01010">
    <property type="entry name" value="CRISP_2"/>
    <property type="match status" value="1"/>
</dbReference>
<dbReference type="WBParaSite" id="scaffold2345_cov179.g4703">
    <property type="protein sequence ID" value="scaffold2345_cov179.g4703"/>
    <property type="gene ID" value="scaffold2345_cov179.g4703"/>
</dbReference>
<dbReference type="InterPro" id="IPR002413">
    <property type="entry name" value="V5_allergen-like"/>
</dbReference>
<dbReference type="InterPro" id="IPR001283">
    <property type="entry name" value="CRISP-related"/>
</dbReference>
<feature type="compositionally biased region" description="Gly residues" evidence="1">
    <location>
        <begin position="89"/>
        <end position="122"/>
    </location>
</feature>
<feature type="region of interest" description="Disordered" evidence="1">
    <location>
        <begin position="1"/>
        <end position="137"/>
    </location>
</feature>
<feature type="compositionally biased region" description="Gly residues" evidence="1">
    <location>
        <begin position="68"/>
        <end position="79"/>
    </location>
</feature>
<dbReference type="PRINTS" id="PR00837">
    <property type="entry name" value="V5TPXLIKE"/>
</dbReference>
<dbReference type="InterPro" id="IPR018244">
    <property type="entry name" value="Allrgn_V5/Tpx1_CS"/>
</dbReference>
<organism evidence="3 4">
    <name type="scientific">Meloidogyne javanica</name>
    <name type="common">Root-knot nematode worm</name>
    <dbReference type="NCBI Taxonomy" id="6303"/>
    <lineage>
        <taxon>Eukaryota</taxon>
        <taxon>Metazoa</taxon>
        <taxon>Ecdysozoa</taxon>
        <taxon>Nematoda</taxon>
        <taxon>Chromadorea</taxon>
        <taxon>Rhabditida</taxon>
        <taxon>Tylenchina</taxon>
        <taxon>Tylenchomorpha</taxon>
        <taxon>Tylenchoidea</taxon>
        <taxon>Meloidogynidae</taxon>
        <taxon>Meloidogyninae</taxon>
        <taxon>Meloidogyne</taxon>
        <taxon>Meloidogyne incognita group</taxon>
    </lineage>
</organism>
<protein>
    <submittedName>
        <fullName evidence="4">SCP domain-containing protein</fullName>
    </submittedName>
</protein>
<dbReference type="SMART" id="SM00198">
    <property type="entry name" value="SCP"/>
    <property type="match status" value="1"/>
</dbReference>
<reference evidence="4" key="1">
    <citation type="submission" date="2022-11" db="UniProtKB">
        <authorList>
            <consortium name="WormBaseParasite"/>
        </authorList>
    </citation>
    <scope>IDENTIFICATION</scope>
</reference>
<evidence type="ECO:0000259" key="2">
    <source>
        <dbReference type="SMART" id="SM00198"/>
    </source>
</evidence>
<dbReference type="PANTHER" id="PTHR10334">
    <property type="entry name" value="CYSTEINE-RICH SECRETORY PROTEIN-RELATED"/>
    <property type="match status" value="1"/>
</dbReference>
<accession>A0A915LYN9</accession>
<dbReference type="PROSITE" id="PS01009">
    <property type="entry name" value="CRISP_1"/>
    <property type="match status" value="1"/>
</dbReference>
<dbReference type="Proteomes" id="UP000887561">
    <property type="component" value="Unplaced"/>
</dbReference>
<dbReference type="InterPro" id="IPR035940">
    <property type="entry name" value="CAP_sf"/>
</dbReference>
<keyword evidence="3" id="KW-1185">Reference proteome</keyword>
<dbReference type="Gene3D" id="3.40.33.10">
    <property type="entry name" value="CAP"/>
    <property type="match status" value="1"/>
</dbReference>
<dbReference type="SUPFAM" id="SSF55797">
    <property type="entry name" value="PR-1-like"/>
    <property type="match status" value="1"/>
</dbReference>
<dbReference type="AlphaFoldDB" id="A0A915LYN9"/>